<reference evidence="1 2" key="1">
    <citation type="submission" date="2017-09" db="EMBL/GenBank/DDBJ databases">
        <title>Depth-based differentiation of microbial function through sediment-hosted aquifers and enrichment of novel symbionts in the deep terrestrial subsurface.</title>
        <authorList>
            <person name="Probst A.J."/>
            <person name="Ladd B."/>
            <person name="Jarett J.K."/>
            <person name="Geller-Mcgrath D.E."/>
            <person name="Sieber C.M."/>
            <person name="Emerson J.B."/>
            <person name="Anantharaman K."/>
            <person name="Thomas B.C."/>
            <person name="Malmstrom R."/>
            <person name="Stieglmeier M."/>
            <person name="Klingl A."/>
            <person name="Woyke T."/>
            <person name="Ryan C.M."/>
            <person name="Banfield J.F."/>
        </authorList>
    </citation>
    <scope>NUCLEOTIDE SEQUENCE [LARGE SCALE GENOMIC DNA]</scope>
    <source>
        <strain evidence="1">CG17_big_fil_post_rev_8_21_14_2_50_48_46</strain>
    </source>
</reference>
<accession>A0A2M7G517</accession>
<sequence>MALRKASVEGNAGRHLIEVFDTVIDLFEFEGDERAQHKRTELKAQDHSARPAAACFIVLLAVVKNAGIPFPLNEMVQQASPTTQAALRC</sequence>
<proteinExistence type="predicted"/>
<name>A0A2M7G517_9BACT</name>
<dbReference type="AlphaFoldDB" id="A0A2M7G517"/>
<gene>
    <name evidence="1" type="ORF">COW36_11405</name>
</gene>
<organism evidence="1 2">
    <name type="scientific">bacterium (Candidatus Blackallbacteria) CG17_big_fil_post_rev_8_21_14_2_50_48_46</name>
    <dbReference type="NCBI Taxonomy" id="2014261"/>
    <lineage>
        <taxon>Bacteria</taxon>
        <taxon>Candidatus Blackallbacteria</taxon>
    </lineage>
</organism>
<evidence type="ECO:0000313" key="1">
    <source>
        <dbReference type="EMBL" id="PIW16881.1"/>
    </source>
</evidence>
<dbReference type="EMBL" id="PFFQ01000034">
    <property type="protein sequence ID" value="PIW16881.1"/>
    <property type="molecule type" value="Genomic_DNA"/>
</dbReference>
<comment type="caution">
    <text evidence="1">The sequence shown here is derived from an EMBL/GenBank/DDBJ whole genome shotgun (WGS) entry which is preliminary data.</text>
</comment>
<dbReference type="Proteomes" id="UP000231019">
    <property type="component" value="Unassembled WGS sequence"/>
</dbReference>
<evidence type="ECO:0000313" key="2">
    <source>
        <dbReference type="Proteomes" id="UP000231019"/>
    </source>
</evidence>
<protein>
    <submittedName>
        <fullName evidence="1">Uncharacterized protein</fullName>
    </submittedName>
</protein>